<protein>
    <submittedName>
        <fullName evidence="1">Uncharacterized protein</fullName>
    </submittedName>
</protein>
<sequence length="86" mass="9229">MLLAQGVRHDGPLRLGVGLGFLGEDRLQHRRYRGALLRRSMGPFIAHPVNATTLLGRIEGPACGGSQALVIVGYDQLDAPQPMIGQ</sequence>
<dbReference type="EMBL" id="JFZB01000040">
    <property type="protein sequence ID" value="KFI24621.1"/>
    <property type="molecule type" value="Genomic_DNA"/>
</dbReference>
<organism evidence="1 2">
    <name type="scientific">Paenirhodobacter enshiensis</name>
    <dbReference type="NCBI Taxonomy" id="1105367"/>
    <lineage>
        <taxon>Bacteria</taxon>
        <taxon>Pseudomonadati</taxon>
        <taxon>Pseudomonadota</taxon>
        <taxon>Alphaproteobacteria</taxon>
        <taxon>Rhodobacterales</taxon>
        <taxon>Rhodobacter group</taxon>
        <taxon>Paenirhodobacter</taxon>
    </lineage>
</organism>
<evidence type="ECO:0000313" key="1">
    <source>
        <dbReference type="EMBL" id="KFI24621.1"/>
    </source>
</evidence>
<dbReference type="AlphaFoldDB" id="A0A086XRH1"/>
<comment type="caution">
    <text evidence="1">The sequence shown here is derived from an EMBL/GenBank/DDBJ whole genome shotgun (WGS) entry which is preliminary data.</text>
</comment>
<gene>
    <name evidence="1" type="ORF">CG50_09560</name>
</gene>
<reference evidence="1 2" key="1">
    <citation type="submission" date="2014-03" db="EMBL/GenBank/DDBJ databases">
        <title>Genome of Paenirhodobacter enshiensis DW2-9.</title>
        <authorList>
            <person name="Wang D."/>
            <person name="Wang G."/>
        </authorList>
    </citation>
    <scope>NUCLEOTIDE SEQUENCE [LARGE SCALE GENOMIC DNA]</scope>
    <source>
        <strain evidence="1 2">DW2-9</strain>
    </source>
</reference>
<name>A0A086XRH1_9RHOB</name>
<accession>A0A086XRH1</accession>
<dbReference type="Proteomes" id="UP000028824">
    <property type="component" value="Unassembled WGS sequence"/>
</dbReference>
<evidence type="ECO:0000313" key="2">
    <source>
        <dbReference type="Proteomes" id="UP000028824"/>
    </source>
</evidence>
<proteinExistence type="predicted"/>
<keyword evidence="2" id="KW-1185">Reference proteome</keyword>